<comment type="caution">
    <text evidence="1">The sequence shown here is derived from an EMBL/GenBank/DDBJ whole genome shotgun (WGS) entry which is preliminary data.</text>
</comment>
<organism evidence="1 2">
    <name type="scientific">Sorghum bicolor</name>
    <name type="common">Sorghum</name>
    <name type="synonym">Sorghum vulgare</name>
    <dbReference type="NCBI Taxonomy" id="4558"/>
    <lineage>
        <taxon>Eukaryota</taxon>
        <taxon>Viridiplantae</taxon>
        <taxon>Streptophyta</taxon>
        <taxon>Embryophyta</taxon>
        <taxon>Tracheophyta</taxon>
        <taxon>Spermatophyta</taxon>
        <taxon>Magnoliopsida</taxon>
        <taxon>Liliopsida</taxon>
        <taxon>Poales</taxon>
        <taxon>Poaceae</taxon>
        <taxon>PACMAD clade</taxon>
        <taxon>Panicoideae</taxon>
        <taxon>Andropogonodae</taxon>
        <taxon>Andropogoneae</taxon>
        <taxon>Sorghinae</taxon>
        <taxon>Sorghum</taxon>
    </lineage>
</organism>
<evidence type="ECO:0000313" key="1">
    <source>
        <dbReference type="EMBL" id="KAG0515545.1"/>
    </source>
</evidence>
<proteinExistence type="predicted"/>
<protein>
    <submittedName>
        <fullName evidence="1">Uncharacterized protein</fullName>
    </submittedName>
</protein>
<dbReference type="Proteomes" id="UP000807115">
    <property type="component" value="Chromosome 10"/>
</dbReference>
<name>A0A921U2F2_SORBI</name>
<sequence>MVPLMHKCTCRGVLFSARCPVLTLDHHAASLLTSRRWRYIDLYARLQLEQPALQ</sequence>
<dbReference type="EMBL" id="CM027689">
    <property type="protein sequence ID" value="KAG0515545.1"/>
    <property type="molecule type" value="Genomic_DNA"/>
</dbReference>
<evidence type="ECO:0000313" key="2">
    <source>
        <dbReference type="Proteomes" id="UP000807115"/>
    </source>
</evidence>
<reference evidence="1" key="2">
    <citation type="submission" date="2020-10" db="EMBL/GenBank/DDBJ databases">
        <authorList>
            <person name="Cooper E.A."/>
            <person name="Brenton Z.W."/>
            <person name="Flinn B.S."/>
            <person name="Jenkins J."/>
            <person name="Shu S."/>
            <person name="Flowers D."/>
            <person name="Luo F."/>
            <person name="Wang Y."/>
            <person name="Xia P."/>
            <person name="Barry K."/>
            <person name="Daum C."/>
            <person name="Lipzen A."/>
            <person name="Yoshinaga Y."/>
            <person name="Schmutz J."/>
            <person name="Saski C."/>
            <person name="Vermerris W."/>
            <person name="Kresovich S."/>
        </authorList>
    </citation>
    <scope>NUCLEOTIDE SEQUENCE</scope>
</reference>
<gene>
    <name evidence="1" type="ORF">BDA96_10G288000</name>
</gene>
<dbReference type="AlphaFoldDB" id="A0A921U2F2"/>
<accession>A0A921U2F2</accession>
<reference evidence="1" key="1">
    <citation type="journal article" date="2019" name="BMC Genomics">
        <title>A new reference genome for Sorghum bicolor reveals high levels of sequence similarity between sweet and grain genotypes: implications for the genetics of sugar metabolism.</title>
        <authorList>
            <person name="Cooper E.A."/>
            <person name="Brenton Z.W."/>
            <person name="Flinn B.S."/>
            <person name="Jenkins J."/>
            <person name="Shu S."/>
            <person name="Flowers D."/>
            <person name="Luo F."/>
            <person name="Wang Y."/>
            <person name="Xia P."/>
            <person name="Barry K."/>
            <person name="Daum C."/>
            <person name="Lipzen A."/>
            <person name="Yoshinaga Y."/>
            <person name="Schmutz J."/>
            <person name="Saski C."/>
            <person name="Vermerris W."/>
            <person name="Kresovich S."/>
        </authorList>
    </citation>
    <scope>NUCLEOTIDE SEQUENCE</scope>
</reference>